<gene>
    <name evidence="7" type="ORF">Cni_G11307</name>
</gene>
<keyword evidence="8" id="KW-1185">Reference proteome</keyword>
<dbReference type="PANTHER" id="PTHR47871">
    <property type="entry name" value="NAC DOMAIN-CONTAINING PROTEIN 8"/>
    <property type="match status" value="1"/>
</dbReference>
<evidence type="ECO:0000259" key="6">
    <source>
        <dbReference type="PROSITE" id="PS51005"/>
    </source>
</evidence>
<keyword evidence="3" id="KW-0804">Transcription</keyword>
<dbReference type="InterPro" id="IPR036093">
    <property type="entry name" value="NAC_dom_sf"/>
</dbReference>
<keyword evidence="1" id="KW-0805">Transcription regulation</keyword>
<evidence type="ECO:0000256" key="5">
    <source>
        <dbReference type="SAM" id="MobiDB-lite"/>
    </source>
</evidence>
<feature type="domain" description="NAC" evidence="6">
    <location>
        <begin position="1"/>
        <end position="143"/>
    </location>
</feature>
<evidence type="ECO:0000313" key="8">
    <source>
        <dbReference type="Proteomes" id="UP001327560"/>
    </source>
</evidence>
<organism evidence="7 8">
    <name type="scientific">Canna indica</name>
    <name type="common">Indian-shot</name>
    <dbReference type="NCBI Taxonomy" id="4628"/>
    <lineage>
        <taxon>Eukaryota</taxon>
        <taxon>Viridiplantae</taxon>
        <taxon>Streptophyta</taxon>
        <taxon>Embryophyta</taxon>
        <taxon>Tracheophyta</taxon>
        <taxon>Spermatophyta</taxon>
        <taxon>Magnoliopsida</taxon>
        <taxon>Liliopsida</taxon>
        <taxon>Zingiberales</taxon>
        <taxon>Cannaceae</taxon>
        <taxon>Canna</taxon>
    </lineage>
</organism>
<dbReference type="GO" id="GO:0003677">
    <property type="term" value="F:DNA binding"/>
    <property type="evidence" value="ECO:0007669"/>
    <property type="project" value="UniProtKB-KW"/>
</dbReference>
<evidence type="ECO:0000256" key="2">
    <source>
        <dbReference type="ARBA" id="ARBA00023125"/>
    </source>
</evidence>
<dbReference type="Gene3D" id="2.170.150.80">
    <property type="entry name" value="NAC domain"/>
    <property type="match status" value="1"/>
</dbReference>
<evidence type="ECO:0000256" key="4">
    <source>
        <dbReference type="ARBA" id="ARBA00023242"/>
    </source>
</evidence>
<proteinExistence type="predicted"/>
<evidence type="ECO:0000256" key="1">
    <source>
        <dbReference type="ARBA" id="ARBA00023015"/>
    </source>
</evidence>
<dbReference type="Pfam" id="PF02365">
    <property type="entry name" value="NAM"/>
    <property type="match status" value="1"/>
</dbReference>
<reference evidence="7 8" key="1">
    <citation type="submission" date="2023-10" db="EMBL/GenBank/DDBJ databases">
        <title>Chromosome-scale genome assembly provides insights into flower coloration mechanisms of Canna indica.</title>
        <authorList>
            <person name="Li C."/>
        </authorList>
    </citation>
    <scope>NUCLEOTIDE SEQUENCE [LARGE SCALE GENOMIC DNA]</scope>
    <source>
        <tissue evidence="7">Flower</tissue>
    </source>
</reference>
<evidence type="ECO:0000313" key="7">
    <source>
        <dbReference type="EMBL" id="WOL02588.1"/>
    </source>
</evidence>
<dbReference type="InterPro" id="IPR003441">
    <property type="entry name" value="NAC-dom"/>
</dbReference>
<feature type="region of interest" description="Disordered" evidence="5">
    <location>
        <begin position="676"/>
        <end position="709"/>
    </location>
</feature>
<name>A0AAQ3K8G6_9LILI</name>
<dbReference type="PROSITE" id="PS51005">
    <property type="entry name" value="NAC"/>
    <property type="match status" value="1"/>
</dbReference>
<keyword evidence="4" id="KW-0539">Nucleus</keyword>
<dbReference type="Proteomes" id="UP001327560">
    <property type="component" value="Chromosome 3"/>
</dbReference>
<feature type="compositionally biased region" description="Polar residues" evidence="5">
    <location>
        <begin position="676"/>
        <end position="694"/>
    </location>
</feature>
<keyword evidence="2" id="KW-0238">DNA-binding</keyword>
<accession>A0AAQ3K8G6</accession>
<evidence type="ECO:0000256" key="3">
    <source>
        <dbReference type="ARBA" id="ARBA00023163"/>
    </source>
</evidence>
<dbReference type="GO" id="GO:0006355">
    <property type="term" value="P:regulation of DNA-templated transcription"/>
    <property type="evidence" value="ECO:0007669"/>
    <property type="project" value="InterPro"/>
</dbReference>
<dbReference type="PANTHER" id="PTHR47871:SF2">
    <property type="entry name" value="OS03G0221300 PROTEIN"/>
    <property type="match status" value="1"/>
</dbReference>
<dbReference type="AlphaFoldDB" id="A0AAQ3K8G6"/>
<sequence>MQTYFGICLQKLAREGLILIHSYMSLLHVLMNLIDLAVPTLRIFLVPGRDGSTSYFFHKSFKTCSTGQYRKVHDDDSRVVCWQKNGETKPLIFDGIHQGYKTIMTLHTSMKGTENPNWIMHQYHLGMAKDEEEEFVVSKIFTQRIWQIDGNADNAQEANEPIPRGAESAIFSKSVVPKTHHVEHHLDLITSREASQDILIDDQDTNDSQPLKDLITDSEVEDCIAKTGGGGKNGGACSEDDVLDNVLLHERFCMLLPSTNPNNITSRCYSDVSNHSLNCSSENSLHAGDNGFATQINSMSNIETSCGKDIFELVQDISSGPLVNSITESDPSQVKSEILEHDLRDSHLPESVTPNTVSNVMAEPSRSIASSCYTINRCPPNVLCCQNNVLLRTGFPEENHDNNCLSSYQTSAHEVISAELVNSDCRPPLSLSNRLTEVKDEPMEADSNEITEKDGEPKLASMDKFVSCSSCGATPSLSEPRICPKCNLMRNSKPLGDQMISNCLREPLPPGRILVDQNDANKVPDDAVKIEPMEEICANNGLGTTGENCINTSLKTSGKLASSSVSYYSAGTNKYTQFSQRNNHHQDKPSSISCDVQRNISSISLCLGPSSLHINSTSSKTLSSVSEQYSNNKSHISRAKVKEETNDYLSKSMQSKLVSLEPDSNSSLKNSEQFLPQNQNCEPVKSVDSQGSHSSLRRKRKKTATDSVEQALEEDAPGLLQVLLDKGITPDEIKLYGTMEEDEALDIPSEDDNFNELEAVVNKIFSARASLFKFSVARHMKGSKAVYCLACLISLIEQTRYLQFRDSPVEWGWCRDLQSFIFIFHRHNRIVLERPEYGYATYFFGLVDSLPIDWQIKRLVTAMKLTSCSRSTLMENKPLVVGEDLTEGEARVLEEYGWSPNCGLGTMLNYCDRVVHDKKNERYSDEWRAKIGKLLMVGHDAGRTVIVNMPKRLMKYATNDSLQIKMEN</sequence>
<dbReference type="SUPFAM" id="SSF101941">
    <property type="entry name" value="NAC domain"/>
    <property type="match status" value="1"/>
</dbReference>
<protein>
    <recommendedName>
        <fullName evidence="6">NAC domain-containing protein</fullName>
    </recommendedName>
</protein>
<dbReference type="EMBL" id="CP136892">
    <property type="protein sequence ID" value="WOL02588.1"/>
    <property type="molecule type" value="Genomic_DNA"/>
</dbReference>